<dbReference type="InterPro" id="IPR027417">
    <property type="entry name" value="P-loop_NTPase"/>
</dbReference>
<feature type="region of interest" description="Disordered" evidence="3">
    <location>
        <begin position="105"/>
        <end position="125"/>
    </location>
</feature>
<dbReference type="Pfam" id="PF08477">
    <property type="entry name" value="Roc"/>
    <property type="match status" value="1"/>
</dbReference>
<accession>A0A1I8FU63</accession>
<evidence type="ECO:0000313" key="4">
    <source>
        <dbReference type="Proteomes" id="UP000095280"/>
    </source>
</evidence>
<reference evidence="5" key="1">
    <citation type="submission" date="2016-11" db="UniProtKB">
        <authorList>
            <consortium name="WormBaseParasite"/>
        </authorList>
    </citation>
    <scope>IDENTIFICATION</scope>
</reference>
<sequence length="487" mass="52461">SSGSLLARWQGGLVDGPNQIVYKVDLAARQPPGSEFFAAHVVAKLQRRLGGQAGHFGRLAPLSQYQAAKFGQRHSEQHRLRLRHRRSHAAGQLSENFKVAQHAVTADAAPDHPGSRAEASRGRYAVSPGPDVLTFNVLTAGASESTHIFPRCASARDRSLNQAMIIRMSSSFRRCGSTSRARLTRSASSSVSIETADMKRRWTFKSVVLGDSGVGKTWLVDTALAGLSGQDDREKDAGTDEAGDHSQEAGTVGVTFNLAKMELEGGSTVMLQVWDTSGKERYRGLLANYMIDLSCAIIAFDPCRDSAEACCAALAGWHQLVLENLSCAATSPSILFCVVAIFGCDADGGGRGDSLGGNGSSGGGCRGCRCDHLRCLSAGRAFAETLRGRFFQCRQVPDACGRRTCQWLDGQQLSAAWLGCELLRRKFCPPSRPLVRLGTAGTAEEAPLRRRQARSCCQLLATQLHSLLRLPAMAFLLLLSRRAPDQE</sequence>
<dbReference type="Gene3D" id="3.40.50.300">
    <property type="entry name" value="P-loop containing nucleotide triphosphate hydrolases"/>
    <property type="match status" value="1"/>
</dbReference>
<dbReference type="SUPFAM" id="SSF52540">
    <property type="entry name" value="P-loop containing nucleoside triphosphate hydrolases"/>
    <property type="match status" value="1"/>
</dbReference>
<feature type="compositionally biased region" description="Basic and acidic residues" evidence="3">
    <location>
        <begin position="109"/>
        <end position="121"/>
    </location>
</feature>
<evidence type="ECO:0000256" key="3">
    <source>
        <dbReference type="SAM" id="MobiDB-lite"/>
    </source>
</evidence>
<keyword evidence="4" id="KW-1185">Reference proteome</keyword>
<dbReference type="Proteomes" id="UP000095280">
    <property type="component" value="Unplaced"/>
</dbReference>
<organism evidence="4 5">
    <name type="scientific">Macrostomum lignano</name>
    <dbReference type="NCBI Taxonomy" id="282301"/>
    <lineage>
        <taxon>Eukaryota</taxon>
        <taxon>Metazoa</taxon>
        <taxon>Spiralia</taxon>
        <taxon>Lophotrochozoa</taxon>
        <taxon>Platyhelminthes</taxon>
        <taxon>Rhabditophora</taxon>
        <taxon>Macrostomorpha</taxon>
        <taxon>Macrostomida</taxon>
        <taxon>Macrostomidae</taxon>
        <taxon>Macrostomum</taxon>
    </lineage>
</organism>
<dbReference type="WBParaSite" id="maker-uti_cns_0000050-snap-gene-0.15-mRNA-1">
    <property type="protein sequence ID" value="maker-uti_cns_0000050-snap-gene-0.15-mRNA-1"/>
    <property type="gene ID" value="maker-uti_cns_0000050-snap-gene-0.15"/>
</dbReference>
<dbReference type="PRINTS" id="PR00449">
    <property type="entry name" value="RASTRNSFRMNG"/>
</dbReference>
<evidence type="ECO:0000313" key="5">
    <source>
        <dbReference type="WBParaSite" id="maker-uti_cns_0000050-snap-gene-0.15-mRNA-1"/>
    </source>
</evidence>
<evidence type="ECO:0000256" key="2">
    <source>
        <dbReference type="ARBA" id="ARBA00023134"/>
    </source>
</evidence>
<keyword evidence="1" id="KW-0547">Nucleotide-binding</keyword>
<dbReference type="PANTHER" id="PTHR24073">
    <property type="entry name" value="DRAB5-RELATED"/>
    <property type="match status" value="1"/>
</dbReference>
<evidence type="ECO:0000256" key="1">
    <source>
        <dbReference type="ARBA" id="ARBA00022741"/>
    </source>
</evidence>
<dbReference type="GO" id="GO:0005525">
    <property type="term" value="F:GTP binding"/>
    <property type="evidence" value="ECO:0007669"/>
    <property type="project" value="UniProtKB-KW"/>
</dbReference>
<dbReference type="SMART" id="SM00175">
    <property type="entry name" value="RAB"/>
    <property type="match status" value="1"/>
</dbReference>
<proteinExistence type="predicted"/>
<keyword evidence="2" id="KW-0342">GTP-binding</keyword>
<dbReference type="AlphaFoldDB" id="A0A1I8FU63"/>
<protein>
    <submittedName>
        <fullName evidence="5">Roc domain-containing protein</fullName>
    </submittedName>
</protein>
<name>A0A1I8FU63_9PLAT</name>